<evidence type="ECO:0000259" key="7">
    <source>
        <dbReference type="Pfam" id="PF08281"/>
    </source>
</evidence>
<evidence type="ECO:0000256" key="4">
    <source>
        <dbReference type="ARBA" id="ARBA00023125"/>
    </source>
</evidence>
<dbReference type="Proteomes" id="UP000605099">
    <property type="component" value="Unassembled WGS sequence"/>
</dbReference>
<evidence type="ECO:0000256" key="2">
    <source>
        <dbReference type="ARBA" id="ARBA00023015"/>
    </source>
</evidence>
<dbReference type="InterPro" id="IPR036388">
    <property type="entry name" value="WH-like_DNA-bd_sf"/>
</dbReference>
<dbReference type="InterPro" id="IPR007627">
    <property type="entry name" value="RNA_pol_sigma70_r2"/>
</dbReference>
<evidence type="ECO:0000256" key="3">
    <source>
        <dbReference type="ARBA" id="ARBA00023082"/>
    </source>
</evidence>
<dbReference type="PANTHER" id="PTHR43133">
    <property type="entry name" value="RNA POLYMERASE ECF-TYPE SIGMA FACTO"/>
    <property type="match status" value="1"/>
</dbReference>
<dbReference type="SUPFAM" id="SSF88946">
    <property type="entry name" value="Sigma2 domain of RNA polymerase sigma factors"/>
    <property type="match status" value="1"/>
</dbReference>
<dbReference type="NCBIfam" id="TIGR02937">
    <property type="entry name" value="sigma70-ECF"/>
    <property type="match status" value="1"/>
</dbReference>
<evidence type="ECO:0000256" key="1">
    <source>
        <dbReference type="ARBA" id="ARBA00010641"/>
    </source>
</evidence>
<dbReference type="Pfam" id="PF04542">
    <property type="entry name" value="Sigma70_r2"/>
    <property type="match status" value="1"/>
</dbReference>
<dbReference type="InterPro" id="IPR013324">
    <property type="entry name" value="RNA_pol_sigma_r3/r4-like"/>
</dbReference>
<dbReference type="SUPFAM" id="SSF88659">
    <property type="entry name" value="Sigma3 and sigma4 domains of RNA polymerase sigma factors"/>
    <property type="match status" value="1"/>
</dbReference>
<dbReference type="EMBL" id="BMLK01000038">
    <property type="protein sequence ID" value="GGN61642.1"/>
    <property type="molecule type" value="Genomic_DNA"/>
</dbReference>
<dbReference type="CDD" id="cd06171">
    <property type="entry name" value="Sigma70_r4"/>
    <property type="match status" value="1"/>
</dbReference>
<sequence>MAIGPPPSPDDPTDAALVAQALAGRQAGYSGLMQRHREAVFRLARNHLPDEADALDVTQESFVSAFAALHRYDPARPFRGWILHIALNRCRDWARRRKVRAFFTFAKPLDDALHIAEGSPDPEAALGANQETEKLRQAIAALPATLKDPLLLCAVEGLSQEEAAQVLGTHRKAVETRIYRARQKLREMLEG</sequence>
<keyword evidence="4" id="KW-0238">DNA-binding</keyword>
<dbReference type="InterPro" id="IPR013325">
    <property type="entry name" value="RNA_pol_sigma_r2"/>
</dbReference>
<name>A0ABQ2K0D3_9SPHN</name>
<evidence type="ECO:0000313" key="8">
    <source>
        <dbReference type="EMBL" id="GGN61642.1"/>
    </source>
</evidence>
<feature type="domain" description="RNA polymerase sigma-70 region 2" evidence="6">
    <location>
        <begin position="32"/>
        <end position="98"/>
    </location>
</feature>
<dbReference type="InterPro" id="IPR039425">
    <property type="entry name" value="RNA_pol_sigma-70-like"/>
</dbReference>
<keyword evidence="2" id="KW-0805">Transcription regulation</keyword>
<comment type="caution">
    <text evidence="8">The sequence shown here is derived from an EMBL/GenBank/DDBJ whole genome shotgun (WGS) entry which is preliminary data.</text>
</comment>
<evidence type="ECO:0000259" key="6">
    <source>
        <dbReference type="Pfam" id="PF04542"/>
    </source>
</evidence>
<dbReference type="RefSeq" id="WP_229710654.1">
    <property type="nucleotide sequence ID" value="NZ_BMLK01000038.1"/>
</dbReference>
<accession>A0ABQ2K0D3</accession>
<keyword evidence="3" id="KW-0731">Sigma factor</keyword>
<comment type="similarity">
    <text evidence="1">Belongs to the sigma-70 factor family. ECF subfamily.</text>
</comment>
<dbReference type="InterPro" id="IPR013249">
    <property type="entry name" value="RNA_pol_sigma70_r4_t2"/>
</dbReference>
<feature type="domain" description="RNA polymerase sigma factor 70 region 4 type 2" evidence="7">
    <location>
        <begin position="133"/>
        <end position="185"/>
    </location>
</feature>
<dbReference type="InterPro" id="IPR014284">
    <property type="entry name" value="RNA_pol_sigma-70_dom"/>
</dbReference>
<proteinExistence type="inferred from homology"/>
<protein>
    <recommendedName>
        <fullName evidence="10">RNA polymerase subunit sigma-24</fullName>
    </recommendedName>
</protein>
<dbReference type="Pfam" id="PF08281">
    <property type="entry name" value="Sigma70_r4_2"/>
    <property type="match status" value="1"/>
</dbReference>
<dbReference type="Gene3D" id="1.10.1740.10">
    <property type="match status" value="1"/>
</dbReference>
<dbReference type="Gene3D" id="1.10.10.10">
    <property type="entry name" value="Winged helix-like DNA-binding domain superfamily/Winged helix DNA-binding domain"/>
    <property type="match status" value="1"/>
</dbReference>
<reference evidence="9" key="1">
    <citation type="journal article" date="2019" name="Int. J. Syst. Evol. Microbiol.">
        <title>The Global Catalogue of Microorganisms (GCM) 10K type strain sequencing project: providing services to taxonomists for standard genome sequencing and annotation.</title>
        <authorList>
            <consortium name="The Broad Institute Genomics Platform"/>
            <consortium name="The Broad Institute Genome Sequencing Center for Infectious Disease"/>
            <person name="Wu L."/>
            <person name="Ma J."/>
        </authorList>
    </citation>
    <scope>NUCLEOTIDE SEQUENCE [LARGE SCALE GENOMIC DNA]</scope>
    <source>
        <strain evidence="9">CGMCC 1.6784</strain>
    </source>
</reference>
<keyword evidence="5" id="KW-0804">Transcription</keyword>
<evidence type="ECO:0000256" key="5">
    <source>
        <dbReference type="ARBA" id="ARBA00023163"/>
    </source>
</evidence>
<dbReference type="PANTHER" id="PTHR43133:SF8">
    <property type="entry name" value="RNA POLYMERASE SIGMA FACTOR HI_1459-RELATED"/>
    <property type="match status" value="1"/>
</dbReference>
<evidence type="ECO:0008006" key="10">
    <source>
        <dbReference type="Google" id="ProtNLM"/>
    </source>
</evidence>
<organism evidence="8 9">
    <name type="scientific">Novosphingobium indicum</name>
    <dbReference type="NCBI Taxonomy" id="462949"/>
    <lineage>
        <taxon>Bacteria</taxon>
        <taxon>Pseudomonadati</taxon>
        <taxon>Pseudomonadota</taxon>
        <taxon>Alphaproteobacteria</taxon>
        <taxon>Sphingomonadales</taxon>
        <taxon>Sphingomonadaceae</taxon>
        <taxon>Novosphingobium</taxon>
    </lineage>
</organism>
<gene>
    <name evidence="8" type="ORF">GCM10011349_44460</name>
</gene>
<evidence type="ECO:0000313" key="9">
    <source>
        <dbReference type="Proteomes" id="UP000605099"/>
    </source>
</evidence>
<keyword evidence="9" id="KW-1185">Reference proteome</keyword>